<evidence type="ECO:0000256" key="3">
    <source>
        <dbReference type="ARBA" id="ARBA00022496"/>
    </source>
</evidence>
<sequence length="362" mass="40228">MTWLDASFRHSIGDFDLDVDISMEKEISVLFGPSGAGKSMTLRLMAGLIKPNGGGRLVLGNRVLSDGNSWASPKTRKISMVFQDLALFPHMTAQQNVAFAMDDRMPRRKANKEASKWLEKVGLNGKKNLFPPQLSGGQRQRVALARSLASEPDLILLDEPFSALDTPLRRSLRRELKRLHRETSVPMIYVTHQIEDVCSLGDRIFLVKDGRITGKIRSEELLSGTGERWHSLGWGTTMEGTVVRGDGGMRFLWNGGKLMLPPSINEEGPASAFISPDNISLLYPNIPMDPIFSENIVRGTVLERYIIGNLCHLHVEGGGTSWQLEFPSTSYTSLDTEEGSAVAMAIRPRNISIIFKNRRNLP</sequence>
<name>A0ABS9ENA1_9BACT</name>
<comment type="caution">
    <text evidence="10">The sequence shown here is derived from an EMBL/GenBank/DDBJ whole genome shotgun (WGS) entry which is preliminary data.</text>
</comment>
<feature type="domain" description="ABC transporter" evidence="9">
    <location>
        <begin position="1"/>
        <end position="234"/>
    </location>
</feature>
<dbReference type="InterPro" id="IPR027417">
    <property type="entry name" value="P-loop_NTPase"/>
</dbReference>
<organism evidence="10 11">
    <name type="scientific">Dethiosulfovibrio marinus</name>
    <dbReference type="NCBI Taxonomy" id="133532"/>
    <lineage>
        <taxon>Bacteria</taxon>
        <taxon>Thermotogati</taxon>
        <taxon>Synergistota</taxon>
        <taxon>Synergistia</taxon>
        <taxon>Synergistales</taxon>
        <taxon>Dethiosulfovibrionaceae</taxon>
        <taxon>Dethiosulfovibrio</taxon>
    </lineage>
</organism>
<dbReference type="EMBL" id="JAKGUD010000001">
    <property type="protein sequence ID" value="MCF4141350.1"/>
    <property type="molecule type" value="Genomic_DNA"/>
</dbReference>
<dbReference type="InterPro" id="IPR015853">
    <property type="entry name" value="ABC_transpr_FbpC"/>
</dbReference>
<dbReference type="InterPro" id="IPR003593">
    <property type="entry name" value="AAA+_ATPase"/>
</dbReference>
<dbReference type="InterPro" id="IPR003439">
    <property type="entry name" value="ABC_transporter-like_ATP-bd"/>
</dbReference>
<evidence type="ECO:0000256" key="5">
    <source>
        <dbReference type="ARBA" id="ARBA00022840"/>
    </source>
</evidence>
<dbReference type="Pfam" id="PF00005">
    <property type="entry name" value="ABC_tran"/>
    <property type="match status" value="1"/>
</dbReference>
<dbReference type="SMART" id="SM00382">
    <property type="entry name" value="AAA"/>
    <property type="match status" value="1"/>
</dbReference>
<evidence type="ECO:0000256" key="6">
    <source>
        <dbReference type="ARBA" id="ARBA00023004"/>
    </source>
</evidence>
<dbReference type="SUPFAM" id="SSF50331">
    <property type="entry name" value="MOP-like"/>
    <property type="match status" value="1"/>
</dbReference>
<dbReference type="SUPFAM" id="SSF52540">
    <property type="entry name" value="P-loop containing nucleoside triphosphate hydrolases"/>
    <property type="match status" value="1"/>
</dbReference>
<keyword evidence="6" id="KW-0408">Iron</keyword>
<keyword evidence="2" id="KW-1003">Cell membrane</keyword>
<evidence type="ECO:0000256" key="4">
    <source>
        <dbReference type="ARBA" id="ARBA00022741"/>
    </source>
</evidence>
<evidence type="ECO:0000313" key="11">
    <source>
        <dbReference type="Proteomes" id="UP001200430"/>
    </source>
</evidence>
<evidence type="ECO:0000259" key="9">
    <source>
        <dbReference type="PROSITE" id="PS50893"/>
    </source>
</evidence>
<evidence type="ECO:0000256" key="1">
    <source>
        <dbReference type="ARBA" id="ARBA00022448"/>
    </source>
</evidence>
<accession>A0ABS9ENA1</accession>
<evidence type="ECO:0000313" key="10">
    <source>
        <dbReference type="EMBL" id="MCF4141350.1"/>
    </source>
</evidence>
<evidence type="ECO:0000256" key="7">
    <source>
        <dbReference type="ARBA" id="ARBA00023065"/>
    </source>
</evidence>
<keyword evidence="5 10" id="KW-0067">ATP-binding</keyword>
<dbReference type="InterPro" id="IPR008995">
    <property type="entry name" value="Mo/tungstate-bd_C_term_dom"/>
</dbReference>
<dbReference type="Proteomes" id="UP001200430">
    <property type="component" value="Unassembled WGS sequence"/>
</dbReference>
<gene>
    <name evidence="10" type="ORF">L2W38_00765</name>
</gene>
<dbReference type="PANTHER" id="PTHR42781">
    <property type="entry name" value="SPERMIDINE/PUTRESCINE IMPORT ATP-BINDING PROTEIN POTA"/>
    <property type="match status" value="1"/>
</dbReference>
<dbReference type="RefSeq" id="WP_236097688.1">
    <property type="nucleotide sequence ID" value="NZ_JAKGUD010000001.1"/>
</dbReference>
<dbReference type="PANTHER" id="PTHR42781:SF4">
    <property type="entry name" value="SPERMIDINE_PUTRESCINE IMPORT ATP-BINDING PROTEIN POTA"/>
    <property type="match status" value="1"/>
</dbReference>
<protein>
    <submittedName>
        <fullName evidence="10">ABC transporter ATP-binding protein</fullName>
    </submittedName>
</protein>
<dbReference type="Gene3D" id="3.40.50.300">
    <property type="entry name" value="P-loop containing nucleotide triphosphate hydrolases"/>
    <property type="match status" value="1"/>
</dbReference>
<evidence type="ECO:0000256" key="8">
    <source>
        <dbReference type="ARBA" id="ARBA00023136"/>
    </source>
</evidence>
<evidence type="ECO:0000256" key="2">
    <source>
        <dbReference type="ARBA" id="ARBA00022475"/>
    </source>
</evidence>
<dbReference type="InterPro" id="IPR050093">
    <property type="entry name" value="ABC_SmlMolc_Importer"/>
</dbReference>
<dbReference type="PROSITE" id="PS50893">
    <property type="entry name" value="ABC_TRANSPORTER_2"/>
    <property type="match status" value="1"/>
</dbReference>
<dbReference type="GO" id="GO:0005524">
    <property type="term" value="F:ATP binding"/>
    <property type="evidence" value="ECO:0007669"/>
    <property type="project" value="UniProtKB-KW"/>
</dbReference>
<dbReference type="InterPro" id="IPR017871">
    <property type="entry name" value="ABC_transporter-like_CS"/>
</dbReference>
<keyword evidence="8" id="KW-0472">Membrane</keyword>
<keyword evidence="7" id="KW-0406">Ion transport</keyword>
<keyword evidence="4" id="KW-0547">Nucleotide-binding</keyword>
<keyword evidence="1" id="KW-0813">Transport</keyword>
<reference evidence="10 11" key="1">
    <citation type="submission" date="2022-01" db="EMBL/GenBank/DDBJ databases">
        <title>Dethiosulfovibrio faecalis sp. nov., a novel proteolytic, non-sulfur-reducing bacterium isolated from a marine aquaculture solid waste bioreactor.</title>
        <authorList>
            <person name="Grabowski S."/>
            <person name="Apolinario E."/>
            <person name="Schneider N."/>
            <person name="Marshall C.W."/>
            <person name="Sowers K.R."/>
        </authorList>
    </citation>
    <scope>NUCLEOTIDE SEQUENCE [LARGE SCALE GENOMIC DNA]</scope>
    <source>
        <strain evidence="10 11">DSM 12537</strain>
    </source>
</reference>
<keyword evidence="3" id="KW-0410">Iron transport</keyword>
<keyword evidence="11" id="KW-1185">Reference proteome</keyword>
<proteinExistence type="predicted"/>
<dbReference type="CDD" id="cd03259">
    <property type="entry name" value="ABC_Carb_Solutes_like"/>
    <property type="match status" value="1"/>
</dbReference>
<dbReference type="PROSITE" id="PS00211">
    <property type="entry name" value="ABC_TRANSPORTER_1"/>
    <property type="match status" value="1"/>
</dbReference>